<reference evidence="7 8" key="1">
    <citation type="submission" date="2023-08" db="EMBL/GenBank/DDBJ databases">
        <authorList>
            <person name="Joshi A."/>
            <person name="Thite S."/>
        </authorList>
    </citation>
    <scope>NUCLEOTIDE SEQUENCE [LARGE SCALE GENOMIC DNA]</scope>
    <source>
        <strain evidence="7 8">AC40</strain>
    </source>
</reference>
<dbReference type="Pfam" id="PF08447">
    <property type="entry name" value="PAS_3"/>
    <property type="match status" value="2"/>
</dbReference>
<accession>A0ABT9GY69</accession>
<dbReference type="SUPFAM" id="SSF141868">
    <property type="entry name" value="EAL domain-like"/>
    <property type="match status" value="1"/>
</dbReference>
<feature type="domain" description="PAS" evidence="2">
    <location>
        <begin position="217"/>
        <end position="289"/>
    </location>
</feature>
<dbReference type="SMART" id="SM00052">
    <property type="entry name" value="EAL"/>
    <property type="match status" value="1"/>
</dbReference>
<evidence type="ECO:0000259" key="4">
    <source>
        <dbReference type="PROSITE" id="PS50175"/>
    </source>
</evidence>
<dbReference type="InterPro" id="IPR035965">
    <property type="entry name" value="PAS-like_dom_sf"/>
</dbReference>
<dbReference type="InterPro" id="IPR035919">
    <property type="entry name" value="EAL_sf"/>
</dbReference>
<dbReference type="CDD" id="cd00130">
    <property type="entry name" value="PAS"/>
    <property type="match status" value="2"/>
</dbReference>
<evidence type="ECO:0000259" key="2">
    <source>
        <dbReference type="PROSITE" id="PS50112"/>
    </source>
</evidence>
<dbReference type="PROSITE" id="PS50112">
    <property type="entry name" value="PAS"/>
    <property type="match status" value="2"/>
</dbReference>
<evidence type="ECO:0000256" key="1">
    <source>
        <dbReference type="SAM" id="Phobius"/>
    </source>
</evidence>
<dbReference type="PANTHER" id="PTHR44757:SF2">
    <property type="entry name" value="BIOFILM ARCHITECTURE MAINTENANCE PROTEIN MBAA"/>
    <property type="match status" value="1"/>
</dbReference>
<dbReference type="InterPro" id="IPR000014">
    <property type="entry name" value="PAS"/>
</dbReference>
<keyword evidence="8" id="KW-1185">Reference proteome</keyword>
<dbReference type="InterPro" id="IPR013655">
    <property type="entry name" value="PAS_fold_3"/>
</dbReference>
<feature type="domain" description="PAS" evidence="2">
    <location>
        <begin position="90"/>
        <end position="145"/>
    </location>
</feature>
<dbReference type="PROSITE" id="PS50175">
    <property type="entry name" value="ASP_PROT_RETROV"/>
    <property type="match status" value="1"/>
</dbReference>
<dbReference type="EMBL" id="JAUZVZ010000008">
    <property type="protein sequence ID" value="MDP4535996.1"/>
    <property type="molecule type" value="Genomic_DNA"/>
</dbReference>
<dbReference type="SUPFAM" id="SSF55073">
    <property type="entry name" value="Nucleotide cyclase"/>
    <property type="match status" value="1"/>
</dbReference>
<dbReference type="Pfam" id="PF00563">
    <property type="entry name" value="EAL"/>
    <property type="match status" value="1"/>
</dbReference>
<dbReference type="Gene3D" id="3.20.20.450">
    <property type="entry name" value="EAL domain"/>
    <property type="match status" value="1"/>
</dbReference>
<dbReference type="InterPro" id="IPR001633">
    <property type="entry name" value="EAL_dom"/>
</dbReference>
<keyword evidence="1" id="KW-0472">Membrane</keyword>
<dbReference type="PANTHER" id="PTHR44757">
    <property type="entry name" value="DIGUANYLATE CYCLASE DGCP"/>
    <property type="match status" value="1"/>
</dbReference>
<dbReference type="RefSeq" id="WP_305893258.1">
    <property type="nucleotide sequence ID" value="NZ_JAUZVZ010000008.1"/>
</dbReference>
<dbReference type="CDD" id="cd01949">
    <property type="entry name" value="GGDEF"/>
    <property type="match status" value="1"/>
</dbReference>
<evidence type="ECO:0000259" key="5">
    <source>
        <dbReference type="PROSITE" id="PS50883"/>
    </source>
</evidence>
<dbReference type="Pfam" id="PF00990">
    <property type="entry name" value="GGDEF"/>
    <property type="match status" value="1"/>
</dbReference>
<dbReference type="SUPFAM" id="SSF55785">
    <property type="entry name" value="PYP-like sensor domain (PAS domain)"/>
    <property type="match status" value="2"/>
</dbReference>
<dbReference type="PROSITE" id="PS50883">
    <property type="entry name" value="EAL"/>
    <property type="match status" value="1"/>
</dbReference>
<evidence type="ECO:0000259" key="3">
    <source>
        <dbReference type="PROSITE" id="PS50113"/>
    </source>
</evidence>
<dbReference type="CDD" id="cd01948">
    <property type="entry name" value="EAL"/>
    <property type="match status" value="1"/>
</dbReference>
<dbReference type="InterPro" id="IPR001610">
    <property type="entry name" value="PAC"/>
</dbReference>
<dbReference type="NCBIfam" id="TIGR00254">
    <property type="entry name" value="GGDEF"/>
    <property type="match status" value="1"/>
</dbReference>
<dbReference type="Gene3D" id="3.30.450.20">
    <property type="entry name" value="PAS domain"/>
    <property type="match status" value="2"/>
</dbReference>
<dbReference type="SMART" id="SM00086">
    <property type="entry name" value="PAC"/>
    <property type="match status" value="2"/>
</dbReference>
<dbReference type="SMART" id="SM00091">
    <property type="entry name" value="PAS"/>
    <property type="match status" value="2"/>
</dbReference>
<dbReference type="InterPro" id="IPR029787">
    <property type="entry name" value="Nucleotide_cyclase"/>
</dbReference>
<dbReference type="InterPro" id="IPR043128">
    <property type="entry name" value="Rev_trsase/Diguanyl_cyclase"/>
</dbReference>
<dbReference type="Proteomes" id="UP001231616">
    <property type="component" value="Unassembled WGS sequence"/>
</dbReference>
<organism evidence="7 8">
    <name type="scientific">Alkalimonas collagenimarina</name>
    <dbReference type="NCBI Taxonomy" id="400390"/>
    <lineage>
        <taxon>Bacteria</taxon>
        <taxon>Pseudomonadati</taxon>
        <taxon>Pseudomonadota</taxon>
        <taxon>Gammaproteobacteria</taxon>
        <taxon>Alkalimonas</taxon>
    </lineage>
</organism>
<feature type="domain" description="GGDEF" evidence="6">
    <location>
        <begin position="376"/>
        <end position="510"/>
    </location>
</feature>
<feature type="transmembrane region" description="Helical" evidence="1">
    <location>
        <begin position="26"/>
        <end position="48"/>
    </location>
</feature>
<evidence type="ECO:0000259" key="6">
    <source>
        <dbReference type="PROSITE" id="PS50887"/>
    </source>
</evidence>
<comment type="caution">
    <text evidence="7">The sequence shown here is derived from an EMBL/GenBank/DDBJ whole genome shotgun (WGS) entry which is preliminary data.</text>
</comment>
<dbReference type="PROSITE" id="PS50113">
    <property type="entry name" value="PAC"/>
    <property type="match status" value="1"/>
</dbReference>
<dbReference type="InterPro" id="IPR001995">
    <property type="entry name" value="Peptidase_A2_cat"/>
</dbReference>
<feature type="domain" description="Peptidase A2" evidence="4">
    <location>
        <begin position="221"/>
        <end position="233"/>
    </location>
</feature>
<gene>
    <name evidence="7" type="ORF">Q3O60_07340</name>
</gene>
<dbReference type="SMART" id="SM00267">
    <property type="entry name" value="GGDEF"/>
    <property type="match status" value="1"/>
</dbReference>
<feature type="transmembrane region" description="Helical" evidence="1">
    <location>
        <begin position="60"/>
        <end position="78"/>
    </location>
</feature>
<dbReference type="InterPro" id="IPR052155">
    <property type="entry name" value="Biofilm_reg_signaling"/>
</dbReference>
<proteinExistence type="predicted"/>
<dbReference type="PROSITE" id="PS50887">
    <property type="entry name" value="GGDEF"/>
    <property type="match status" value="1"/>
</dbReference>
<feature type="domain" description="EAL" evidence="5">
    <location>
        <begin position="519"/>
        <end position="773"/>
    </location>
</feature>
<dbReference type="Gene3D" id="3.30.70.270">
    <property type="match status" value="1"/>
</dbReference>
<keyword evidence="1" id="KW-1133">Transmembrane helix</keyword>
<protein>
    <submittedName>
        <fullName evidence="7">EAL domain-containing protein</fullName>
    </submittedName>
</protein>
<dbReference type="InterPro" id="IPR000700">
    <property type="entry name" value="PAS-assoc_C"/>
</dbReference>
<evidence type="ECO:0000313" key="8">
    <source>
        <dbReference type="Proteomes" id="UP001231616"/>
    </source>
</evidence>
<sequence>MTLPTYDHRHLPVLNKGLSHRPWFGALVYLAFGVFWISSSDFLLGAIVTDPELYSQYQTYKGWMYVAFTALLAWVLLWQRTRAEKESNQIRSLFSLTFELANVGIAHVSKDGQWLRCNARLCQMFGYSEIEMQQMTFQDITHPDDLNKDLTQMEQLGNGIRREYNMEKRYRHKEGHYIWTRLYVRAVDASQFGELFFISIIEDIQSIKETETALRETNMKFSALLDSGADISVQGYEADGTTFYWNKASERIYGYRADEAIGRNLLDLIIPEPMHAVVTSGVKAMVESGQPIPSAELVLKRKNQQPVTVFSSHTLIDLPGKKPQFFCIDIDLTEQKKQEQRVAYLADFDALTDLPNRQSFVKRLSQVLERSSRRPQLVAVIVLDVDHFKNINDSYGHAIGDELLQQVSQALGRLLRPSDYLARLGGDEFAALIEGIEQPEDAARVADKLLNCIHRVWTLSNGVDVKLSASAGISLFPLHEQTADSLLQGADSALYKAKSEGRNTSAYYSDGMTQSARERLTLESRLRNAIVEQQLSLHYQPQIDLSSGRIVGAEALLRWYDPDEGFIAPSRFIPIAESSGLIHEIGLWVIEQSCRQGVLWLQEGLPPLIIAVNVSAHQFQRNELQQQIADTLLSSGFPAEQLELEMTESALMTQHERAVGMLSSLKALGIRLAIDDFGTGYSSLAYLKSFPIDVLKIDKSFIDQLPEHQQDAEICKAIVTLAHTLGFDVLAEGVELAAQQLYLQQIGCDCYQGYYYSKPLPASEFSELLKRVGLSD</sequence>
<dbReference type="NCBIfam" id="TIGR00229">
    <property type="entry name" value="sensory_box"/>
    <property type="match status" value="2"/>
</dbReference>
<name>A0ABT9GY69_9GAMM</name>
<dbReference type="InterPro" id="IPR000160">
    <property type="entry name" value="GGDEF_dom"/>
</dbReference>
<feature type="domain" description="PAC" evidence="3">
    <location>
        <begin position="164"/>
        <end position="216"/>
    </location>
</feature>
<keyword evidence="1" id="KW-0812">Transmembrane</keyword>
<evidence type="ECO:0000313" key="7">
    <source>
        <dbReference type="EMBL" id="MDP4535996.1"/>
    </source>
</evidence>